<dbReference type="Proteomes" id="UP000290649">
    <property type="component" value="Unassembled WGS sequence"/>
</dbReference>
<dbReference type="PANTHER" id="PTHR32432:SF3">
    <property type="entry name" value="ETHANOLAMINE UTILIZATION PROTEIN EUTJ"/>
    <property type="match status" value="1"/>
</dbReference>
<name>A0A4Q0VPK3_9BACI</name>
<gene>
    <name evidence="1" type="ORF">DS745_18985</name>
</gene>
<dbReference type="InterPro" id="IPR050696">
    <property type="entry name" value="FtsA/MreB"/>
</dbReference>
<dbReference type="AlphaFoldDB" id="A0A4Q0VPK3"/>
<dbReference type="Gene3D" id="3.30.1490.300">
    <property type="match status" value="1"/>
</dbReference>
<dbReference type="Gene3D" id="3.30.420.40">
    <property type="match status" value="2"/>
</dbReference>
<keyword evidence="2" id="KW-1185">Reference proteome</keyword>
<dbReference type="Pfam" id="PF11104">
    <property type="entry name" value="PilM_2"/>
    <property type="match status" value="1"/>
</dbReference>
<proteinExistence type="predicted"/>
<dbReference type="PANTHER" id="PTHR32432">
    <property type="entry name" value="CELL DIVISION PROTEIN FTSA-RELATED"/>
    <property type="match status" value="1"/>
</dbReference>
<reference evidence="1 2" key="1">
    <citation type="journal article" date="2019" name="Int. J. Syst. Evol. Microbiol.">
        <title>Anaerobacillus alkaliphilus sp. nov., a novel alkaliphilic and moderately halophilic bacterium.</title>
        <authorList>
            <person name="Borsodi A.K."/>
            <person name="Aszalos J.M."/>
            <person name="Bihari P."/>
            <person name="Nagy I."/>
            <person name="Schumann P."/>
            <person name="Sproer C."/>
            <person name="Kovacs A.L."/>
            <person name="Boka K."/>
            <person name="Dobosy P."/>
            <person name="Ovari M."/>
            <person name="Szili-Kovacs T."/>
            <person name="Toth E."/>
        </authorList>
    </citation>
    <scope>NUCLEOTIDE SEQUENCE [LARGE SCALE GENOMIC DNA]</scope>
    <source>
        <strain evidence="1 2">B16-10</strain>
    </source>
</reference>
<evidence type="ECO:0000313" key="1">
    <source>
        <dbReference type="EMBL" id="RXI98412.1"/>
    </source>
</evidence>
<sequence length="327" mass="37768">MAFLFGKKPPVNIIIKDHVIRYVDSKANNLQSIKEFGERYLPAGLIRDGKIVNRDSLINILEECVENWGLKKRNVNFLVPDSTVLFRKVSIPKDVADDEIKGYLFFEIGTSIHLPFEDPIFDYHILGEIEDKKEILLFASPEKTVLEYEQLLETVQLKPVVADLSSLASYRLYHYLDLSKPNEHLLLLQVSINSINLSIFHQHKPVFMRHLNIVDLDNLWSEKLDDNGDLAIYCQNVEKMTGNLQDNFLEIERVINFYKFSINQGNAEVTKILVTGDHPYLDYIKEKLAEMTSINIISLTDDEFKLTKGESIPYRYHLPLGLLLKEV</sequence>
<evidence type="ECO:0000313" key="2">
    <source>
        <dbReference type="Proteomes" id="UP000290649"/>
    </source>
</evidence>
<dbReference type="OrthoDB" id="2690797at2"/>
<dbReference type="EMBL" id="QOUX01000046">
    <property type="protein sequence ID" value="RXI98412.1"/>
    <property type="molecule type" value="Genomic_DNA"/>
</dbReference>
<accession>A0A4Q0VPK3</accession>
<dbReference type="RefSeq" id="WP_129079768.1">
    <property type="nucleotide sequence ID" value="NZ_QOUX01000046.1"/>
</dbReference>
<dbReference type="InterPro" id="IPR005883">
    <property type="entry name" value="PilM"/>
</dbReference>
<protein>
    <submittedName>
        <fullName evidence="1">Pilus assembly protein PilM</fullName>
    </submittedName>
</protein>
<organism evidence="1 2">
    <name type="scientific">Anaerobacillus alkaliphilus</name>
    <dbReference type="NCBI Taxonomy" id="1548597"/>
    <lineage>
        <taxon>Bacteria</taxon>
        <taxon>Bacillati</taxon>
        <taxon>Bacillota</taxon>
        <taxon>Bacilli</taxon>
        <taxon>Bacillales</taxon>
        <taxon>Bacillaceae</taxon>
        <taxon>Anaerobacillus</taxon>
    </lineage>
</organism>
<comment type="caution">
    <text evidence="1">The sequence shown here is derived from an EMBL/GenBank/DDBJ whole genome shotgun (WGS) entry which is preliminary data.</text>
</comment>